<protein>
    <submittedName>
        <fullName evidence="2">Uncharacterized protein</fullName>
    </submittedName>
</protein>
<dbReference type="AlphaFoldDB" id="A0AAJ0H638"/>
<proteinExistence type="predicted"/>
<evidence type="ECO:0000256" key="1">
    <source>
        <dbReference type="SAM" id="MobiDB-lite"/>
    </source>
</evidence>
<dbReference type="EMBL" id="JAUIQD010000008">
    <property type="protein sequence ID" value="KAK3341341.1"/>
    <property type="molecule type" value="Genomic_DNA"/>
</dbReference>
<sequence length="108" mass="12121">MSPLELRQMTEQHRPRRPSNFLSLAPSMSDSYPRQKPVVVAEKSTPLTADALAEIPKKEASMEVTKRRTSSLSSDGSKSGFRFLRLGPVHYGEHQDETKGDFFEVAVE</sequence>
<comment type="caution">
    <text evidence="2">The sequence shown here is derived from an EMBL/GenBank/DDBJ whole genome shotgun (WGS) entry which is preliminary data.</text>
</comment>
<keyword evidence="3" id="KW-1185">Reference proteome</keyword>
<feature type="compositionally biased region" description="Polar residues" evidence="1">
    <location>
        <begin position="20"/>
        <end position="32"/>
    </location>
</feature>
<gene>
    <name evidence="2" type="ORF">B0T25DRAFT_573735</name>
</gene>
<evidence type="ECO:0000313" key="3">
    <source>
        <dbReference type="Proteomes" id="UP001275084"/>
    </source>
</evidence>
<organism evidence="2 3">
    <name type="scientific">Lasiosphaeria hispida</name>
    <dbReference type="NCBI Taxonomy" id="260671"/>
    <lineage>
        <taxon>Eukaryota</taxon>
        <taxon>Fungi</taxon>
        <taxon>Dikarya</taxon>
        <taxon>Ascomycota</taxon>
        <taxon>Pezizomycotina</taxon>
        <taxon>Sordariomycetes</taxon>
        <taxon>Sordariomycetidae</taxon>
        <taxon>Sordariales</taxon>
        <taxon>Lasiosphaeriaceae</taxon>
        <taxon>Lasiosphaeria</taxon>
    </lineage>
</organism>
<reference evidence="2" key="2">
    <citation type="submission" date="2023-06" db="EMBL/GenBank/DDBJ databases">
        <authorList>
            <consortium name="Lawrence Berkeley National Laboratory"/>
            <person name="Haridas S."/>
            <person name="Hensen N."/>
            <person name="Bonometti L."/>
            <person name="Westerberg I."/>
            <person name="Brannstrom I.O."/>
            <person name="Guillou S."/>
            <person name="Cros-Aarteil S."/>
            <person name="Calhoun S."/>
            <person name="Kuo A."/>
            <person name="Mondo S."/>
            <person name="Pangilinan J."/>
            <person name="Riley R."/>
            <person name="Labutti K."/>
            <person name="Andreopoulos B."/>
            <person name="Lipzen A."/>
            <person name="Chen C."/>
            <person name="Yanf M."/>
            <person name="Daum C."/>
            <person name="Ng V."/>
            <person name="Clum A."/>
            <person name="Steindorff A."/>
            <person name="Ohm R."/>
            <person name="Martin F."/>
            <person name="Silar P."/>
            <person name="Natvig D."/>
            <person name="Lalanne C."/>
            <person name="Gautier V."/>
            <person name="Ament-Velasquez S.L."/>
            <person name="Kruys A."/>
            <person name="Hutchinson M.I."/>
            <person name="Powell A.J."/>
            <person name="Barry K."/>
            <person name="Miller A.N."/>
            <person name="Grigoriev I.V."/>
            <person name="Debuchy R."/>
            <person name="Gladieux P."/>
            <person name="Thoren M.H."/>
            <person name="Johannesson H."/>
        </authorList>
    </citation>
    <scope>NUCLEOTIDE SEQUENCE</scope>
    <source>
        <strain evidence="2">CBS 955.72</strain>
    </source>
</reference>
<feature type="region of interest" description="Disordered" evidence="1">
    <location>
        <begin position="1"/>
        <end position="35"/>
    </location>
</feature>
<accession>A0AAJ0H638</accession>
<dbReference type="Proteomes" id="UP001275084">
    <property type="component" value="Unassembled WGS sequence"/>
</dbReference>
<name>A0AAJ0H638_9PEZI</name>
<reference evidence="2" key="1">
    <citation type="journal article" date="2023" name="Mol. Phylogenet. Evol.">
        <title>Genome-scale phylogeny and comparative genomics of the fungal order Sordariales.</title>
        <authorList>
            <person name="Hensen N."/>
            <person name="Bonometti L."/>
            <person name="Westerberg I."/>
            <person name="Brannstrom I.O."/>
            <person name="Guillou S."/>
            <person name="Cros-Aarteil S."/>
            <person name="Calhoun S."/>
            <person name="Haridas S."/>
            <person name="Kuo A."/>
            <person name="Mondo S."/>
            <person name="Pangilinan J."/>
            <person name="Riley R."/>
            <person name="LaButti K."/>
            <person name="Andreopoulos B."/>
            <person name="Lipzen A."/>
            <person name="Chen C."/>
            <person name="Yan M."/>
            <person name="Daum C."/>
            <person name="Ng V."/>
            <person name="Clum A."/>
            <person name="Steindorff A."/>
            <person name="Ohm R.A."/>
            <person name="Martin F."/>
            <person name="Silar P."/>
            <person name="Natvig D.O."/>
            <person name="Lalanne C."/>
            <person name="Gautier V."/>
            <person name="Ament-Velasquez S.L."/>
            <person name="Kruys A."/>
            <person name="Hutchinson M.I."/>
            <person name="Powell A.J."/>
            <person name="Barry K."/>
            <person name="Miller A.N."/>
            <person name="Grigoriev I.V."/>
            <person name="Debuchy R."/>
            <person name="Gladieux P."/>
            <person name="Hiltunen Thoren M."/>
            <person name="Johannesson H."/>
        </authorList>
    </citation>
    <scope>NUCLEOTIDE SEQUENCE</scope>
    <source>
        <strain evidence="2">CBS 955.72</strain>
    </source>
</reference>
<evidence type="ECO:0000313" key="2">
    <source>
        <dbReference type="EMBL" id="KAK3341341.1"/>
    </source>
</evidence>